<dbReference type="EMBL" id="FXAU01000005">
    <property type="protein sequence ID" value="SMG39462.1"/>
    <property type="molecule type" value="Genomic_DNA"/>
</dbReference>
<evidence type="ECO:0000313" key="2">
    <source>
        <dbReference type="EMBL" id="SMG39462.1"/>
    </source>
</evidence>
<dbReference type="Proteomes" id="UP000192980">
    <property type="component" value="Unassembled WGS sequence"/>
</dbReference>
<accession>A0A1X7KEZ9</accession>
<keyword evidence="1" id="KW-0472">Membrane</keyword>
<name>A0A1X7KEZ9_9SPHI</name>
<protein>
    <submittedName>
        <fullName evidence="2">Uncharacterized protein</fullName>
    </submittedName>
</protein>
<evidence type="ECO:0000313" key="3">
    <source>
        <dbReference type="Proteomes" id="UP000192980"/>
    </source>
</evidence>
<dbReference type="AlphaFoldDB" id="A0A1X7KEZ9"/>
<evidence type="ECO:0000256" key="1">
    <source>
        <dbReference type="SAM" id="Phobius"/>
    </source>
</evidence>
<sequence length="40" mass="4250">MDTIKSILINLSLGSIMTLLGNLLVIVSFGIGGELPETIY</sequence>
<keyword evidence="1" id="KW-1133">Transmembrane helix</keyword>
<reference evidence="2 3" key="1">
    <citation type="submission" date="2017-04" db="EMBL/GenBank/DDBJ databases">
        <authorList>
            <person name="Afonso C.L."/>
            <person name="Miller P.J."/>
            <person name="Scott M.A."/>
            <person name="Spackman E."/>
            <person name="Goraichik I."/>
            <person name="Dimitrov K.M."/>
            <person name="Suarez D.L."/>
            <person name="Swayne D.E."/>
        </authorList>
    </citation>
    <scope>NUCLEOTIDE SEQUENCE [LARGE SCALE GENOMIC DNA]</scope>
    <source>
        <strain evidence="2 3">DSM 22418</strain>
    </source>
</reference>
<keyword evidence="1" id="KW-0812">Transmembrane</keyword>
<proteinExistence type="predicted"/>
<organism evidence="2 3">
    <name type="scientific">Sphingobacterium psychroaquaticum</name>
    <dbReference type="NCBI Taxonomy" id="561061"/>
    <lineage>
        <taxon>Bacteria</taxon>
        <taxon>Pseudomonadati</taxon>
        <taxon>Bacteroidota</taxon>
        <taxon>Sphingobacteriia</taxon>
        <taxon>Sphingobacteriales</taxon>
        <taxon>Sphingobacteriaceae</taxon>
        <taxon>Sphingobacterium</taxon>
    </lineage>
</organism>
<gene>
    <name evidence="2" type="ORF">SAMN05660862_2784</name>
</gene>
<keyword evidence="3" id="KW-1185">Reference proteome</keyword>
<feature type="transmembrane region" description="Helical" evidence="1">
    <location>
        <begin position="7"/>
        <end position="31"/>
    </location>
</feature>